<dbReference type="EMBL" id="AP023343">
    <property type="protein sequence ID" value="BCI90526.1"/>
    <property type="molecule type" value="Genomic_DNA"/>
</dbReference>
<dbReference type="AlphaFoldDB" id="A0A7G1IHN1"/>
<accession>A0A7G1IHN1</accession>
<dbReference type="Proteomes" id="UP000516380">
    <property type="component" value="Chromosome"/>
</dbReference>
<keyword evidence="2" id="KW-1185">Reference proteome</keyword>
<gene>
    <name evidence="1" type="ORF">NIIDMKKI_57320</name>
</gene>
<name>A0A7G1IHN1_MYCKA</name>
<proteinExistence type="predicted"/>
<sequence>MDEAAVAVAGDAGQGAGEELFGGAELFVALRQDVVGDQDGSQVSGDSRAWVGVECLVGRFHSAGGHLDQQGRAGAVA</sequence>
<protein>
    <submittedName>
        <fullName evidence="1">Uncharacterized protein</fullName>
    </submittedName>
</protein>
<evidence type="ECO:0000313" key="2">
    <source>
        <dbReference type="Proteomes" id="UP000516380"/>
    </source>
</evidence>
<organism evidence="1 2">
    <name type="scientific">Mycobacterium kansasii</name>
    <dbReference type="NCBI Taxonomy" id="1768"/>
    <lineage>
        <taxon>Bacteria</taxon>
        <taxon>Bacillati</taxon>
        <taxon>Actinomycetota</taxon>
        <taxon>Actinomycetes</taxon>
        <taxon>Mycobacteriales</taxon>
        <taxon>Mycobacteriaceae</taxon>
        <taxon>Mycobacterium</taxon>
    </lineage>
</organism>
<evidence type="ECO:0000313" key="1">
    <source>
        <dbReference type="EMBL" id="BCI90526.1"/>
    </source>
</evidence>
<reference evidence="1 2" key="1">
    <citation type="submission" date="2020-07" db="EMBL/GenBank/DDBJ databases">
        <title>Mycobacterium kansasii (former subtype) with zoonotic potential isolated from diseased indoor pet cat, Japan.</title>
        <authorList>
            <person name="Fukano H."/>
            <person name="Terazono T."/>
            <person name="Hoshino Y."/>
        </authorList>
    </citation>
    <scope>NUCLEOTIDE SEQUENCE [LARGE SCALE GENOMIC DNA]</scope>
    <source>
        <strain evidence="1 2">Kuro-I</strain>
    </source>
</reference>